<comment type="pathway">
    <text evidence="1 10">Purine metabolism; IMP biosynthesis via de novo pathway; IMP from 5-formamido-1-(5-phospho-D-ribosyl)imidazole-4-carboxamide: step 1/1.</text>
</comment>
<protein>
    <recommendedName>
        <fullName evidence="10">Bifunctional purine biosynthesis protein PurH</fullName>
    </recommendedName>
    <domain>
        <recommendedName>
            <fullName evidence="10">Phosphoribosylaminoimidazolecarboxamide formyltransferase</fullName>
            <ecNumber evidence="10">2.1.2.3</ecNumber>
        </recommendedName>
        <alternativeName>
            <fullName evidence="10">AICAR transformylase</fullName>
        </alternativeName>
    </domain>
    <domain>
        <recommendedName>
            <fullName evidence="10">IMP cyclohydrolase</fullName>
            <ecNumber evidence="10">3.5.4.10</ecNumber>
        </recommendedName>
        <alternativeName>
            <fullName evidence="10">ATIC</fullName>
        </alternativeName>
        <alternativeName>
            <fullName evidence="10">IMP synthase</fullName>
        </alternativeName>
        <alternativeName>
            <fullName evidence="10">Inosinicase</fullName>
        </alternativeName>
    </domain>
</protein>
<evidence type="ECO:0000313" key="12">
    <source>
        <dbReference type="EMBL" id="RCL72551.1"/>
    </source>
</evidence>
<comment type="pathway">
    <text evidence="2 10">Purine metabolism; IMP biosynthesis via de novo pathway; 5-formamido-1-(5-phospho-D-ribosyl)imidazole-4-carboxamide from 5-amino-1-(5-phospho-D-ribosyl)imidazole-4-carboxamide (10-formyl THF route): step 1/1.</text>
</comment>
<dbReference type="InterPro" id="IPR016193">
    <property type="entry name" value="Cytidine_deaminase-like"/>
</dbReference>
<dbReference type="NCBIfam" id="NF002049">
    <property type="entry name" value="PRK00881.1"/>
    <property type="match status" value="1"/>
</dbReference>
<dbReference type="HAMAP" id="MF_00139">
    <property type="entry name" value="PurH"/>
    <property type="match status" value="1"/>
</dbReference>
<feature type="domain" description="MGS-like" evidence="11">
    <location>
        <begin position="1"/>
        <end position="148"/>
    </location>
</feature>
<dbReference type="SUPFAM" id="SSF52335">
    <property type="entry name" value="Methylglyoxal synthase-like"/>
    <property type="match status" value="1"/>
</dbReference>
<keyword evidence="5 10" id="KW-0658">Purine biosynthesis</keyword>
<evidence type="ECO:0000256" key="8">
    <source>
        <dbReference type="ARBA" id="ARBA00050488"/>
    </source>
</evidence>
<dbReference type="GO" id="GO:0004643">
    <property type="term" value="F:phosphoribosylaminoimidazolecarboxamide formyltransferase activity"/>
    <property type="evidence" value="ECO:0007669"/>
    <property type="project" value="UniProtKB-UniRule"/>
</dbReference>
<evidence type="ECO:0000259" key="11">
    <source>
        <dbReference type="PROSITE" id="PS51855"/>
    </source>
</evidence>
<accession>A0A368DMV7</accession>
<organism evidence="12 13">
    <name type="scientific">PS1 clade bacterium</name>
    <dbReference type="NCBI Taxonomy" id="2175152"/>
    <lineage>
        <taxon>Bacteria</taxon>
        <taxon>Pseudomonadati</taxon>
        <taxon>Pseudomonadota</taxon>
        <taxon>Alphaproteobacteria</taxon>
        <taxon>PS1 clade</taxon>
    </lineage>
</organism>
<dbReference type="SMART" id="SM00851">
    <property type="entry name" value="MGS"/>
    <property type="match status" value="1"/>
</dbReference>
<dbReference type="GO" id="GO:0005829">
    <property type="term" value="C:cytosol"/>
    <property type="evidence" value="ECO:0007669"/>
    <property type="project" value="TreeGrafter"/>
</dbReference>
<proteinExistence type="inferred from homology"/>
<comment type="similarity">
    <text evidence="3 10">Belongs to the PurH family.</text>
</comment>
<dbReference type="GO" id="GO:0006189">
    <property type="term" value="P:'de novo' IMP biosynthetic process"/>
    <property type="evidence" value="ECO:0007669"/>
    <property type="project" value="UniProtKB-UniRule"/>
</dbReference>
<dbReference type="CDD" id="cd01421">
    <property type="entry name" value="IMPCH"/>
    <property type="match status" value="1"/>
</dbReference>
<dbReference type="Proteomes" id="UP000253570">
    <property type="component" value="Unassembled WGS sequence"/>
</dbReference>
<dbReference type="Gene3D" id="3.40.50.1380">
    <property type="entry name" value="Methylglyoxal synthase-like domain"/>
    <property type="match status" value="1"/>
</dbReference>
<dbReference type="EC" id="3.5.4.10" evidence="10"/>
<dbReference type="NCBIfam" id="TIGR00355">
    <property type="entry name" value="purH"/>
    <property type="match status" value="1"/>
</dbReference>
<evidence type="ECO:0000256" key="2">
    <source>
        <dbReference type="ARBA" id="ARBA00004954"/>
    </source>
</evidence>
<evidence type="ECO:0000256" key="5">
    <source>
        <dbReference type="ARBA" id="ARBA00022755"/>
    </source>
</evidence>
<dbReference type="FunFam" id="3.40.140.20:FF:000001">
    <property type="entry name" value="Bifunctional purine biosynthesis protein PurH"/>
    <property type="match status" value="1"/>
</dbReference>
<dbReference type="FunFam" id="3.40.50.1380:FF:000001">
    <property type="entry name" value="Bifunctional purine biosynthesis protein PurH"/>
    <property type="match status" value="1"/>
</dbReference>
<dbReference type="Gene3D" id="3.40.140.20">
    <property type="match status" value="2"/>
</dbReference>
<dbReference type="InterPro" id="IPR036914">
    <property type="entry name" value="MGS-like_dom_sf"/>
</dbReference>
<dbReference type="EMBL" id="QOQD01000013">
    <property type="protein sequence ID" value="RCL72551.1"/>
    <property type="molecule type" value="Genomic_DNA"/>
</dbReference>
<evidence type="ECO:0000256" key="6">
    <source>
        <dbReference type="ARBA" id="ARBA00022801"/>
    </source>
</evidence>
<evidence type="ECO:0000313" key="13">
    <source>
        <dbReference type="Proteomes" id="UP000253570"/>
    </source>
</evidence>
<dbReference type="PANTHER" id="PTHR11692:SF0">
    <property type="entry name" value="BIFUNCTIONAL PURINE BIOSYNTHESIS PROTEIN ATIC"/>
    <property type="match status" value="1"/>
</dbReference>
<comment type="catalytic activity">
    <reaction evidence="8 10">
        <text>(6R)-10-formyltetrahydrofolate + 5-amino-1-(5-phospho-beta-D-ribosyl)imidazole-4-carboxamide = 5-formamido-1-(5-phospho-D-ribosyl)imidazole-4-carboxamide + (6S)-5,6,7,8-tetrahydrofolate</text>
        <dbReference type="Rhea" id="RHEA:22192"/>
        <dbReference type="ChEBI" id="CHEBI:57453"/>
        <dbReference type="ChEBI" id="CHEBI:58467"/>
        <dbReference type="ChEBI" id="CHEBI:58475"/>
        <dbReference type="ChEBI" id="CHEBI:195366"/>
        <dbReference type="EC" id="2.1.2.3"/>
    </reaction>
</comment>
<evidence type="ECO:0000256" key="7">
    <source>
        <dbReference type="ARBA" id="ARBA00023268"/>
    </source>
</evidence>
<keyword evidence="7 10" id="KW-0511">Multifunctional enzyme</keyword>
<dbReference type="SUPFAM" id="SSF53927">
    <property type="entry name" value="Cytidine deaminase-like"/>
    <property type="match status" value="1"/>
</dbReference>
<dbReference type="PANTHER" id="PTHR11692">
    <property type="entry name" value="BIFUNCTIONAL PURINE BIOSYNTHESIS PROTEIN PURH"/>
    <property type="match status" value="1"/>
</dbReference>
<comment type="caution">
    <text evidence="12">The sequence shown here is derived from an EMBL/GenBank/DDBJ whole genome shotgun (WGS) entry which is preliminary data.</text>
</comment>
<keyword evidence="4 10" id="KW-0808">Transferase</keyword>
<dbReference type="AlphaFoldDB" id="A0A368DMV7"/>
<dbReference type="SMART" id="SM00798">
    <property type="entry name" value="AICARFT_IMPCHas"/>
    <property type="match status" value="1"/>
</dbReference>
<evidence type="ECO:0000256" key="4">
    <source>
        <dbReference type="ARBA" id="ARBA00022679"/>
    </source>
</evidence>
<dbReference type="InterPro" id="IPR011607">
    <property type="entry name" value="MGS-like_dom"/>
</dbReference>
<evidence type="ECO:0000256" key="9">
    <source>
        <dbReference type="ARBA" id="ARBA00050687"/>
    </source>
</evidence>
<dbReference type="PROSITE" id="PS51855">
    <property type="entry name" value="MGS"/>
    <property type="match status" value="1"/>
</dbReference>
<dbReference type="Pfam" id="PF02142">
    <property type="entry name" value="MGS"/>
    <property type="match status" value="1"/>
</dbReference>
<dbReference type="Pfam" id="PF01808">
    <property type="entry name" value="AICARFT_IMPCHas"/>
    <property type="match status" value="1"/>
</dbReference>
<evidence type="ECO:0000256" key="1">
    <source>
        <dbReference type="ARBA" id="ARBA00004844"/>
    </source>
</evidence>
<dbReference type="UniPathway" id="UPA00074">
    <property type="reaction ID" value="UER00133"/>
</dbReference>
<comment type="domain">
    <text evidence="10">The IMP cyclohydrolase activity resides in the N-terminal region.</text>
</comment>
<sequence length="520" mass="57515">MNTIKIKRALISVYDKTGIIEFAKGLEKEGVEIVSTGGTAKLLTQDGVQVKEIEEITKFPEILGGRVKTLHPNIYAGILSRLNNIDDSNIIKNLSIQEIDLVVVNLYPFQKIVKTTDNLSQIIENIDIGGPSMIRASAKNYDRVSIVTGIDSYQSILENIQNNGGLSEEERAVLAADAYSVTASYDTMIANWFKKYLGHTNQEEIISSNGDEKILRYGENPHQNASLRVNSNNGFGSIEKLQGKELSYNNINDTDAALQLINDFKEDMPTFAIIKHTNPCGVAQRNTILDAYKEALSCDPTSAFGGILIANKTIDDLTAIEIIKVFSEVIIAPDFSKKALQVFSSKKNLRIIKINQLSNDQSDKKIIKSVFGGYLIQDRDEFVIQKDNLKVVSQKKPDDTQIDDCIFAFKVAKHVKSNAIVYAKNKKTIGIGAGQTSRVDSSRIAIQKYHENFIDKKEKLGCVIASDAFFPFSDGLTAAIEFGVKAVIQPGGSIRDDDVIKTADEAEVAMVFTGYRHFKH</sequence>
<dbReference type="InterPro" id="IPR002695">
    <property type="entry name" value="PurH-like"/>
</dbReference>
<name>A0A368DMV7_9PROT</name>
<dbReference type="EC" id="2.1.2.3" evidence="10"/>
<evidence type="ECO:0000256" key="3">
    <source>
        <dbReference type="ARBA" id="ARBA00007667"/>
    </source>
</evidence>
<dbReference type="GO" id="GO:0003937">
    <property type="term" value="F:IMP cyclohydrolase activity"/>
    <property type="evidence" value="ECO:0007669"/>
    <property type="project" value="UniProtKB-UniRule"/>
</dbReference>
<comment type="catalytic activity">
    <reaction evidence="9 10">
        <text>IMP + H2O = 5-formamido-1-(5-phospho-D-ribosyl)imidazole-4-carboxamide</text>
        <dbReference type="Rhea" id="RHEA:18445"/>
        <dbReference type="ChEBI" id="CHEBI:15377"/>
        <dbReference type="ChEBI" id="CHEBI:58053"/>
        <dbReference type="ChEBI" id="CHEBI:58467"/>
        <dbReference type="EC" id="3.5.4.10"/>
    </reaction>
</comment>
<dbReference type="PIRSF" id="PIRSF000414">
    <property type="entry name" value="AICARFT_IMPCHas"/>
    <property type="match status" value="1"/>
</dbReference>
<reference evidence="12 13" key="1">
    <citation type="journal article" date="2018" name="Microbiome">
        <title>Fine metagenomic profile of the Mediterranean stratified and mixed water columns revealed by assembly and recruitment.</title>
        <authorList>
            <person name="Haro-Moreno J.M."/>
            <person name="Lopez-Perez M."/>
            <person name="De La Torre J.R."/>
            <person name="Picazo A."/>
            <person name="Camacho A."/>
            <person name="Rodriguez-Valera F."/>
        </authorList>
    </citation>
    <scope>NUCLEOTIDE SEQUENCE [LARGE SCALE GENOMIC DNA]</scope>
    <source>
        <strain evidence="12">MED-G57</strain>
    </source>
</reference>
<evidence type="ECO:0000256" key="10">
    <source>
        <dbReference type="HAMAP-Rule" id="MF_00139"/>
    </source>
</evidence>
<gene>
    <name evidence="10" type="primary">purH</name>
    <name evidence="12" type="ORF">DBW71_05290</name>
</gene>
<keyword evidence="6 10" id="KW-0378">Hydrolase</keyword>
<dbReference type="InterPro" id="IPR024051">
    <property type="entry name" value="AICAR_Tfase_dup_dom_sf"/>
</dbReference>